<comment type="caution">
    <text evidence="2">The sequence shown here is derived from an EMBL/GenBank/DDBJ whole genome shotgun (WGS) entry which is preliminary data.</text>
</comment>
<feature type="compositionally biased region" description="Basic and acidic residues" evidence="1">
    <location>
        <begin position="272"/>
        <end position="283"/>
    </location>
</feature>
<organism evidence="2 3">
    <name type="scientific">Trapa incisa</name>
    <dbReference type="NCBI Taxonomy" id="236973"/>
    <lineage>
        <taxon>Eukaryota</taxon>
        <taxon>Viridiplantae</taxon>
        <taxon>Streptophyta</taxon>
        <taxon>Embryophyta</taxon>
        <taxon>Tracheophyta</taxon>
        <taxon>Spermatophyta</taxon>
        <taxon>Magnoliopsida</taxon>
        <taxon>eudicotyledons</taxon>
        <taxon>Gunneridae</taxon>
        <taxon>Pentapetalae</taxon>
        <taxon>rosids</taxon>
        <taxon>malvids</taxon>
        <taxon>Myrtales</taxon>
        <taxon>Lythraceae</taxon>
        <taxon>Trapa</taxon>
    </lineage>
</organism>
<sequence>MAATENGSPVPDAEEEAVKFGFQRPEMYSSNLANTVDAYDRHVFLCYKCPKDWLPRLEDSEADPLPKVLSAAVKARKNDINLKTKLTICGGCNGTNCSDGDVLIFPDMVKYKGLTELTVDEFVDDVLVNGKQWDSVQPEVLTGSHLFVCAHGSRDKRCGLCGPALIEKLEEEIELRGIKNEIFVSPCSHIGGHKYAGNLIIYSPDAEGKISGHWYGYVTPDDVPELLDQHISKGQVIERLWRGQMGVSLAEGEKTDEKPSKGKEKKAKKHLKEATVKDDKEKAPTSGCCQGSKGTSCCNDGNSDDTSGPKGTKGLCNLSCWVGKWEQHELLTAAAVVGAVAAAAVAYSFYKSFKASRLSLCWVAFLRIFMVHFSEGKLVTWRGVAEQRQRSMSAVGGEAVQAARGFRLTTGTSSGLHVSEYFCDTLPA</sequence>
<reference evidence="2 3" key="1">
    <citation type="journal article" date="2023" name="Hortic Res">
        <title>Pangenome of water caltrop reveals structural variations and asymmetric subgenome divergence after allopolyploidization.</title>
        <authorList>
            <person name="Zhang X."/>
            <person name="Chen Y."/>
            <person name="Wang L."/>
            <person name="Yuan Y."/>
            <person name="Fang M."/>
            <person name="Shi L."/>
            <person name="Lu R."/>
            <person name="Comes H.P."/>
            <person name="Ma Y."/>
            <person name="Chen Y."/>
            <person name="Huang G."/>
            <person name="Zhou Y."/>
            <person name="Zheng Z."/>
            <person name="Qiu Y."/>
        </authorList>
    </citation>
    <scope>NUCLEOTIDE SEQUENCE [LARGE SCALE GENOMIC DNA]</scope>
    <source>
        <tissue evidence="2">Roots</tissue>
    </source>
</reference>
<dbReference type="InterPro" id="IPR009737">
    <property type="entry name" value="Aim32/Apd1-like"/>
</dbReference>
<dbReference type="AlphaFoldDB" id="A0AAN7KLB5"/>
<dbReference type="InterPro" id="IPR036249">
    <property type="entry name" value="Thioredoxin-like_sf"/>
</dbReference>
<gene>
    <name evidence="2" type="ORF">SAY87_003693</name>
</gene>
<proteinExistence type="predicted"/>
<dbReference type="PANTHER" id="PTHR31902">
    <property type="entry name" value="ACTIN PATCHES DISTAL PROTEIN 1"/>
    <property type="match status" value="1"/>
</dbReference>
<evidence type="ECO:0008006" key="4">
    <source>
        <dbReference type="Google" id="ProtNLM"/>
    </source>
</evidence>
<dbReference type="PANTHER" id="PTHR31902:SF10">
    <property type="entry name" value="SUCRASE_FERREDOXIN-LIKE FAMILY PROTEIN"/>
    <property type="match status" value="1"/>
</dbReference>
<keyword evidence="3" id="KW-1185">Reference proteome</keyword>
<dbReference type="FunFam" id="3.40.30.10:FF:000213">
    <property type="entry name" value="APD1p protein"/>
    <property type="match status" value="1"/>
</dbReference>
<evidence type="ECO:0000256" key="1">
    <source>
        <dbReference type="SAM" id="MobiDB-lite"/>
    </source>
</evidence>
<name>A0AAN7KLB5_9MYRT</name>
<dbReference type="Gene3D" id="3.40.30.10">
    <property type="entry name" value="Glutaredoxin"/>
    <property type="match status" value="2"/>
</dbReference>
<feature type="region of interest" description="Disordered" evidence="1">
    <location>
        <begin position="250"/>
        <end position="309"/>
    </location>
</feature>
<dbReference type="SUPFAM" id="SSF52833">
    <property type="entry name" value="Thioredoxin-like"/>
    <property type="match status" value="1"/>
</dbReference>
<protein>
    <recommendedName>
        <fullName evidence="4">Altered inheritance of mitochondria protein 32</fullName>
    </recommendedName>
</protein>
<evidence type="ECO:0000313" key="2">
    <source>
        <dbReference type="EMBL" id="KAK4768552.1"/>
    </source>
</evidence>
<accession>A0AAN7KLB5</accession>
<evidence type="ECO:0000313" key="3">
    <source>
        <dbReference type="Proteomes" id="UP001345219"/>
    </source>
</evidence>
<dbReference type="Pfam" id="PF06999">
    <property type="entry name" value="Suc_Fer-like"/>
    <property type="match status" value="1"/>
</dbReference>
<dbReference type="Proteomes" id="UP001345219">
    <property type="component" value="Chromosome 3"/>
</dbReference>
<dbReference type="EMBL" id="JAXIOK010000006">
    <property type="protein sequence ID" value="KAK4768552.1"/>
    <property type="molecule type" value="Genomic_DNA"/>
</dbReference>
<feature type="compositionally biased region" description="Basic and acidic residues" evidence="1">
    <location>
        <begin position="251"/>
        <end position="262"/>
    </location>
</feature>
<dbReference type="CDD" id="cd03062">
    <property type="entry name" value="TRX_Fd_Sucrase"/>
    <property type="match status" value="1"/>
</dbReference>
<feature type="compositionally biased region" description="Polar residues" evidence="1">
    <location>
        <begin position="287"/>
        <end position="306"/>
    </location>
</feature>